<accession>A0A552V9Q2</accession>
<evidence type="ECO:0000256" key="1">
    <source>
        <dbReference type="SAM" id="SignalP"/>
    </source>
</evidence>
<dbReference type="OrthoDB" id="9810441at2"/>
<comment type="caution">
    <text evidence="2">The sequence shown here is derived from an EMBL/GenBank/DDBJ whole genome shotgun (WGS) entry which is preliminary data.</text>
</comment>
<dbReference type="EMBL" id="VJVZ01000001">
    <property type="protein sequence ID" value="TRW27203.1"/>
    <property type="molecule type" value="Genomic_DNA"/>
</dbReference>
<dbReference type="PANTHER" id="PTHR38436">
    <property type="entry name" value="POLYKETIDE CYCLASE SNOAL-LIKE DOMAIN"/>
    <property type="match status" value="1"/>
</dbReference>
<dbReference type="PANTHER" id="PTHR38436:SF1">
    <property type="entry name" value="ESTER CYCLASE"/>
    <property type="match status" value="1"/>
</dbReference>
<keyword evidence="3" id="KW-1185">Reference proteome</keyword>
<organism evidence="2 3">
    <name type="scientific">Flavobacterium zepuense</name>
    <dbReference type="NCBI Taxonomy" id="2593302"/>
    <lineage>
        <taxon>Bacteria</taxon>
        <taxon>Pseudomonadati</taxon>
        <taxon>Bacteroidota</taxon>
        <taxon>Flavobacteriia</taxon>
        <taxon>Flavobacteriales</taxon>
        <taxon>Flavobacteriaceae</taxon>
        <taxon>Flavobacterium</taxon>
    </lineage>
</organism>
<dbReference type="Pfam" id="PF07366">
    <property type="entry name" value="SnoaL"/>
    <property type="match status" value="1"/>
</dbReference>
<feature type="chain" id="PRO_5021708443" evidence="1">
    <location>
        <begin position="29"/>
        <end position="169"/>
    </location>
</feature>
<dbReference type="SUPFAM" id="SSF54427">
    <property type="entry name" value="NTF2-like"/>
    <property type="match status" value="1"/>
</dbReference>
<proteinExistence type="predicted"/>
<dbReference type="Proteomes" id="UP000320643">
    <property type="component" value="Unassembled WGS sequence"/>
</dbReference>
<dbReference type="Gene3D" id="3.10.450.50">
    <property type="match status" value="1"/>
</dbReference>
<sequence>MRMKNVKTMLASLALLCLVSCTDKSAKAVIEEQGKAESVQQAETLDAFYRRYIAAANARDLDAIAGMVSDDVIINGVKKKKEDSVGGFQYILDAVPDYEWKIEDLFTDGERIACRLTDTGTPTKTFLGNEPTGASISITEFASYRVRNGKFIEMWYLIDAAQVKEQLKK</sequence>
<reference evidence="2 3" key="1">
    <citation type="submission" date="2019-07" db="EMBL/GenBank/DDBJ databases">
        <title>Flavobacterium sp. nov., isolated from glacier ice.</title>
        <authorList>
            <person name="Liu Q."/>
            <person name="Xin Y.-H."/>
        </authorList>
    </citation>
    <scope>NUCLEOTIDE SEQUENCE [LARGE SCALE GENOMIC DNA]</scope>
    <source>
        <strain evidence="2 3">ZT4R6</strain>
    </source>
</reference>
<dbReference type="GO" id="GO:0030638">
    <property type="term" value="P:polyketide metabolic process"/>
    <property type="evidence" value="ECO:0007669"/>
    <property type="project" value="InterPro"/>
</dbReference>
<evidence type="ECO:0000313" key="2">
    <source>
        <dbReference type="EMBL" id="TRW27203.1"/>
    </source>
</evidence>
<evidence type="ECO:0000313" key="3">
    <source>
        <dbReference type="Proteomes" id="UP000320643"/>
    </source>
</evidence>
<gene>
    <name evidence="2" type="ORF">FMM05_00760</name>
</gene>
<dbReference type="InterPro" id="IPR032710">
    <property type="entry name" value="NTF2-like_dom_sf"/>
</dbReference>
<dbReference type="AlphaFoldDB" id="A0A552V9Q2"/>
<feature type="signal peptide" evidence="1">
    <location>
        <begin position="1"/>
        <end position="28"/>
    </location>
</feature>
<protein>
    <submittedName>
        <fullName evidence="2">Ester cyclase</fullName>
    </submittedName>
</protein>
<name>A0A552V9Q2_9FLAO</name>
<keyword evidence="1" id="KW-0732">Signal</keyword>
<dbReference type="InterPro" id="IPR009959">
    <property type="entry name" value="Cyclase_SnoaL-like"/>
</dbReference>